<evidence type="ECO:0000256" key="8">
    <source>
        <dbReference type="ARBA" id="ARBA00022614"/>
    </source>
</evidence>
<dbReference type="SUPFAM" id="SSF52058">
    <property type="entry name" value="L domain-like"/>
    <property type="match status" value="1"/>
</dbReference>
<keyword evidence="6" id="KW-0723">Serine/threonine-protein kinase</keyword>
<evidence type="ECO:0000256" key="6">
    <source>
        <dbReference type="ARBA" id="ARBA00022527"/>
    </source>
</evidence>
<evidence type="ECO:0000256" key="12">
    <source>
        <dbReference type="ARBA" id="ARBA00022737"/>
    </source>
</evidence>
<comment type="catalytic activity">
    <reaction evidence="20">
        <text>L-threonyl-[protein] + ATP = O-phospho-L-threonyl-[protein] + ADP + H(+)</text>
        <dbReference type="Rhea" id="RHEA:46608"/>
        <dbReference type="Rhea" id="RHEA-COMP:11060"/>
        <dbReference type="Rhea" id="RHEA-COMP:11605"/>
        <dbReference type="ChEBI" id="CHEBI:15378"/>
        <dbReference type="ChEBI" id="CHEBI:30013"/>
        <dbReference type="ChEBI" id="CHEBI:30616"/>
        <dbReference type="ChEBI" id="CHEBI:61977"/>
        <dbReference type="ChEBI" id="CHEBI:456216"/>
        <dbReference type="EC" id="2.7.11.1"/>
    </reaction>
</comment>
<evidence type="ECO:0000313" key="28">
    <source>
        <dbReference type="EMBL" id="MQL95275.1"/>
    </source>
</evidence>
<comment type="catalytic activity">
    <reaction evidence="21">
        <text>L-seryl-[protein] + ATP = O-phospho-L-seryl-[protein] + ADP + H(+)</text>
        <dbReference type="Rhea" id="RHEA:17989"/>
        <dbReference type="Rhea" id="RHEA-COMP:9863"/>
        <dbReference type="Rhea" id="RHEA-COMP:11604"/>
        <dbReference type="ChEBI" id="CHEBI:15378"/>
        <dbReference type="ChEBI" id="CHEBI:29999"/>
        <dbReference type="ChEBI" id="CHEBI:30616"/>
        <dbReference type="ChEBI" id="CHEBI:83421"/>
        <dbReference type="ChEBI" id="CHEBI:456216"/>
        <dbReference type="EC" id="2.7.11.1"/>
    </reaction>
</comment>
<dbReference type="Gene3D" id="3.80.10.10">
    <property type="entry name" value="Ribonuclease Inhibitor"/>
    <property type="match status" value="5"/>
</dbReference>
<dbReference type="PROSITE" id="PS00108">
    <property type="entry name" value="PROTEIN_KINASE_ST"/>
    <property type="match status" value="1"/>
</dbReference>
<name>A0A843VH56_COLES</name>
<gene>
    <name evidence="28" type="ORF">Taro_027941</name>
</gene>
<dbReference type="FunFam" id="3.80.10.10:FF:000288">
    <property type="entry name" value="LRR receptor-like serine/threonine-protein kinase EFR"/>
    <property type="match status" value="1"/>
</dbReference>
<dbReference type="Gene3D" id="3.30.200.20">
    <property type="entry name" value="Phosphorylase Kinase, domain 1"/>
    <property type="match status" value="1"/>
</dbReference>
<dbReference type="Pfam" id="PF08263">
    <property type="entry name" value="LRRNT_2"/>
    <property type="match status" value="1"/>
</dbReference>
<evidence type="ECO:0000256" key="14">
    <source>
        <dbReference type="ARBA" id="ARBA00022777"/>
    </source>
</evidence>
<evidence type="ECO:0000256" key="17">
    <source>
        <dbReference type="ARBA" id="ARBA00023136"/>
    </source>
</evidence>
<dbReference type="SMART" id="SM00365">
    <property type="entry name" value="LRR_SD22"/>
    <property type="match status" value="6"/>
</dbReference>
<dbReference type="SMART" id="SM00369">
    <property type="entry name" value="LRR_TYP"/>
    <property type="match status" value="11"/>
</dbReference>
<comment type="function">
    <text evidence="23">The processed protein kinase Xa21 chain released by protein cleavage after X.oryzae pv. oryzae protein Ax21 detection translocates into the nucleus where it can bind and regulate WRKY62, a transcription factor. Confers resistance to the bacterial pathogen X.oryzae pv. oryzae (Xoo).</text>
</comment>
<keyword evidence="19" id="KW-0325">Glycoprotein</keyword>
<keyword evidence="8" id="KW-0433">Leucine-rich repeat</keyword>
<keyword evidence="13 25" id="KW-0547">Nucleotide-binding</keyword>
<evidence type="ECO:0000256" key="15">
    <source>
        <dbReference type="ARBA" id="ARBA00022840"/>
    </source>
</evidence>
<keyword evidence="15 25" id="KW-0067">ATP-binding</keyword>
<dbReference type="FunFam" id="3.80.10.10:FF:000383">
    <property type="entry name" value="Leucine-rich repeat receptor protein kinase EMS1"/>
    <property type="match status" value="1"/>
</dbReference>
<dbReference type="FunFam" id="3.80.10.10:FF:000275">
    <property type="entry name" value="Leucine-rich repeat receptor-like protein kinase"/>
    <property type="match status" value="1"/>
</dbReference>
<dbReference type="AlphaFoldDB" id="A0A843VH56"/>
<evidence type="ECO:0000256" key="2">
    <source>
        <dbReference type="ARBA" id="ARBA00004389"/>
    </source>
</evidence>
<evidence type="ECO:0000256" key="3">
    <source>
        <dbReference type="ARBA" id="ARBA00008684"/>
    </source>
</evidence>
<keyword evidence="9" id="KW-0808">Transferase</keyword>
<dbReference type="GO" id="GO:0005886">
    <property type="term" value="C:plasma membrane"/>
    <property type="evidence" value="ECO:0007669"/>
    <property type="project" value="UniProtKB-SubCell"/>
</dbReference>
<dbReference type="GO" id="GO:0005524">
    <property type="term" value="F:ATP binding"/>
    <property type="evidence" value="ECO:0007669"/>
    <property type="project" value="UniProtKB-UniRule"/>
</dbReference>
<evidence type="ECO:0000256" key="26">
    <source>
        <dbReference type="SAM" id="Phobius"/>
    </source>
</evidence>
<dbReference type="EMBL" id="NMUH01001776">
    <property type="protein sequence ID" value="MQL95275.1"/>
    <property type="molecule type" value="Genomic_DNA"/>
</dbReference>
<keyword evidence="18" id="KW-0675">Receptor</keyword>
<keyword evidence="16 26" id="KW-1133">Transmembrane helix</keyword>
<dbReference type="PANTHER" id="PTHR27000">
    <property type="entry name" value="LEUCINE-RICH REPEAT RECEPTOR-LIKE PROTEIN KINASE FAMILY PROTEIN-RELATED"/>
    <property type="match status" value="1"/>
</dbReference>
<accession>A0A843VH56</accession>
<evidence type="ECO:0000256" key="24">
    <source>
        <dbReference type="ARBA" id="ARBA00072040"/>
    </source>
</evidence>
<feature type="transmembrane region" description="Helical" evidence="26">
    <location>
        <begin position="774"/>
        <end position="796"/>
    </location>
</feature>
<evidence type="ECO:0000256" key="16">
    <source>
        <dbReference type="ARBA" id="ARBA00022989"/>
    </source>
</evidence>
<keyword evidence="29" id="KW-1185">Reference proteome</keyword>
<dbReference type="Proteomes" id="UP000652761">
    <property type="component" value="Unassembled WGS sequence"/>
</dbReference>
<comment type="similarity">
    <text evidence="3">Belongs to the protein kinase superfamily. Ser/Thr protein kinase family.</text>
</comment>
<evidence type="ECO:0000256" key="1">
    <source>
        <dbReference type="ARBA" id="ARBA00004251"/>
    </source>
</evidence>
<dbReference type="PROSITE" id="PS50011">
    <property type="entry name" value="PROTEIN_KINASE_DOM"/>
    <property type="match status" value="1"/>
</dbReference>
<proteinExistence type="inferred from homology"/>
<dbReference type="InterPro" id="IPR008271">
    <property type="entry name" value="Ser/Thr_kinase_AS"/>
</dbReference>
<dbReference type="FunFam" id="1.10.510.10:FF:000358">
    <property type="entry name" value="Putative leucine-rich repeat receptor-like serine/threonine-protein kinase"/>
    <property type="match status" value="1"/>
</dbReference>
<dbReference type="InterPro" id="IPR011009">
    <property type="entry name" value="Kinase-like_dom_sf"/>
</dbReference>
<evidence type="ECO:0000313" key="29">
    <source>
        <dbReference type="Proteomes" id="UP000652761"/>
    </source>
</evidence>
<comment type="function">
    <text evidence="22">Receptor kinase that detects X.oryzae pv. oryzae protein Ax21 to promote innate immunity. Following X.oryzae pv. oryzae protein Ax21 detection, undergoes cleavage, releasing the processed protein kinase Xa21 chain.</text>
</comment>
<keyword evidence="12" id="KW-0677">Repeat</keyword>
<keyword evidence="11" id="KW-0732">Signal</keyword>
<dbReference type="InterPro" id="IPR000719">
    <property type="entry name" value="Prot_kinase_dom"/>
</dbReference>
<dbReference type="PANTHER" id="PTHR27000:SF777">
    <property type="entry name" value="PROTEIN KINASE DOMAIN-CONTAINING PROTEIN"/>
    <property type="match status" value="1"/>
</dbReference>
<dbReference type="Gene3D" id="1.10.510.10">
    <property type="entry name" value="Transferase(Phosphotransferase) domain 1"/>
    <property type="match status" value="1"/>
</dbReference>
<keyword evidence="5" id="KW-1003">Cell membrane</keyword>
<dbReference type="GO" id="GO:0004674">
    <property type="term" value="F:protein serine/threonine kinase activity"/>
    <property type="evidence" value="ECO:0007669"/>
    <property type="project" value="UniProtKB-KW"/>
</dbReference>
<evidence type="ECO:0000256" key="21">
    <source>
        <dbReference type="ARBA" id="ARBA00048679"/>
    </source>
</evidence>
<dbReference type="InterPro" id="IPR001611">
    <property type="entry name" value="Leu-rich_rpt"/>
</dbReference>
<dbReference type="SMART" id="SM00220">
    <property type="entry name" value="S_TKc"/>
    <property type="match status" value="1"/>
</dbReference>
<dbReference type="Pfam" id="PF07714">
    <property type="entry name" value="PK_Tyr_Ser-Thr"/>
    <property type="match status" value="1"/>
</dbReference>
<dbReference type="Pfam" id="PF00560">
    <property type="entry name" value="LRR_1"/>
    <property type="match status" value="7"/>
</dbReference>
<dbReference type="InterPro" id="IPR003591">
    <property type="entry name" value="Leu-rich_rpt_typical-subtyp"/>
</dbReference>
<evidence type="ECO:0000259" key="27">
    <source>
        <dbReference type="PROSITE" id="PS50011"/>
    </source>
</evidence>
<dbReference type="Pfam" id="PF13855">
    <property type="entry name" value="LRR_8"/>
    <property type="match status" value="3"/>
</dbReference>
<dbReference type="EC" id="2.7.11.1" evidence="4"/>
<dbReference type="InterPro" id="IPR013210">
    <property type="entry name" value="LRR_N_plant-typ"/>
</dbReference>
<comment type="subcellular location">
    <subcellularLocation>
        <location evidence="1">Cell membrane</location>
        <topology evidence="1">Single-pass type I membrane protein</topology>
    </subcellularLocation>
    <subcellularLocation>
        <location evidence="2">Endoplasmic reticulum membrane</location>
        <topology evidence="2">Single-pass membrane protein</topology>
    </subcellularLocation>
</comment>
<keyword evidence="17 26" id="KW-0472">Membrane</keyword>
<organism evidence="28 29">
    <name type="scientific">Colocasia esculenta</name>
    <name type="common">Wild taro</name>
    <name type="synonym">Arum esculentum</name>
    <dbReference type="NCBI Taxonomy" id="4460"/>
    <lineage>
        <taxon>Eukaryota</taxon>
        <taxon>Viridiplantae</taxon>
        <taxon>Streptophyta</taxon>
        <taxon>Embryophyta</taxon>
        <taxon>Tracheophyta</taxon>
        <taxon>Spermatophyta</taxon>
        <taxon>Magnoliopsida</taxon>
        <taxon>Liliopsida</taxon>
        <taxon>Araceae</taxon>
        <taxon>Aroideae</taxon>
        <taxon>Colocasieae</taxon>
        <taxon>Colocasia</taxon>
    </lineage>
</organism>
<feature type="domain" description="Protein kinase" evidence="27">
    <location>
        <begin position="828"/>
        <end position="1091"/>
    </location>
</feature>
<evidence type="ECO:0000256" key="13">
    <source>
        <dbReference type="ARBA" id="ARBA00022741"/>
    </source>
</evidence>
<keyword evidence="10 26" id="KW-0812">Transmembrane</keyword>
<evidence type="ECO:0000256" key="19">
    <source>
        <dbReference type="ARBA" id="ARBA00023180"/>
    </source>
</evidence>
<dbReference type="SUPFAM" id="SSF56112">
    <property type="entry name" value="Protein kinase-like (PK-like)"/>
    <property type="match status" value="1"/>
</dbReference>
<keyword evidence="14" id="KW-0418">Kinase</keyword>
<dbReference type="PROSITE" id="PS00107">
    <property type="entry name" value="PROTEIN_KINASE_ATP"/>
    <property type="match status" value="1"/>
</dbReference>
<dbReference type="InterPro" id="IPR017441">
    <property type="entry name" value="Protein_kinase_ATP_BS"/>
</dbReference>
<feature type="binding site" evidence="25">
    <location>
        <position position="857"/>
    </location>
    <ligand>
        <name>ATP</name>
        <dbReference type="ChEBI" id="CHEBI:30616"/>
    </ligand>
</feature>
<evidence type="ECO:0000256" key="7">
    <source>
        <dbReference type="ARBA" id="ARBA00022553"/>
    </source>
</evidence>
<dbReference type="FunFam" id="3.30.200.20:FF:000432">
    <property type="entry name" value="LRR receptor-like serine/threonine-protein kinase EFR"/>
    <property type="match status" value="1"/>
</dbReference>
<evidence type="ECO:0000256" key="4">
    <source>
        <dbReference type="ARBA" id="ARBA00012513"/>
    </source>
</evidence>
<dbReference type="InterPro" id="IPR001245">
    <property type="entry name" value="Ser-Thr/Tyr_kinase_cat_dom"/>
</dbReference>
<dbReference type="SUPFAM" id="SSF52047">
    <property type="entry name" value="RNI-like"/>
    <property type="match status" value="1"/>
</dbReference>
<protein>
    <recommendedName>
        <fullName evidence="24">Receptor kinase-like protein Xa21</fullName>
        <ecNumber evidence="4">2.7.11.1</ecNumber>
    </recommendedName>
</protein>
<reference evidence="28" key="1">
    <citation type="submission" date="2017-07" db="EMBL/GenBank/DDBJ databases">
        <title>Taro Niue Genome Assembly and Annotation.</title>
        <authorList>
            <person name="Atibalentja N."/>
            <person name="Keating K."/>
            <person name="Fields C.J."/>
        </authorList>
    </citation>
    <scope>NUCLEOTIDE SEQUENCE</scope>
    <source>
        <strain evidence="28">Niue_2</strain>
        <tissue evidence="28">Leaf</tissue>
    </source>
</reference>
<dbReference type="InterPro" id="IPR032675">
    <property type="entry name" value="LRR_dom_sf"/>
</dbReference>
<evidence type="ECO:0000256" key="5">
    <source>
        <dbReference type="ARBA" id="ARBA00022475"/>
    </source>
</evidence>
<evidence type="ECO:0000256" key="11">
    <source>
        <dbReference type="ARBA" id="ARBA00022729"/>
    </source>
</evidence>
<dbReference type="FunFam" id="3.80.10.10:FF:001158">
    <property type="entry name" value="Leucine-rich repeat protein kinase family protein"/>
    <property type="match status" value="1"/>
</dbReference>
<comment type="caution">
    <text evidence="28">The sequence shown here is derived from an EMBL/GenBank/DDBJ whole genome shotgun (WGS) entry which is preliminary data.</text>
</comment>
<evidence type="ECO:0000256" key="10">
    <source>
        <dbReference type="ARBA" id="ARBA00022692"/>
    </source>
</evidence>
<dbReference type="GO" id="GO:0005789">
    <property type="term" value="C:endoplasmic reticulum membrane"/>
    <property type="evidence" value="ECO:0007669"/>
    <property type="project" value="UniProtKB-SubCell"/>
</dbReference>
<evidence type="ECO:0000256" key="23">
    <source>
        <dbReference type="ARBA" id="ARBA00056628"/>
    </source>
</evidence>
<evidence type="ECO:0000256" key="25">
    <source>
        <dbReference type="PROSITE-ProRule" id="PRU10141"/>
    </source>
</evidence>
<keyword evidence="7" id="KW-0597">Phosphoprotein</keyword>
<dbReference type="PROSITE" id="PS51450">
    <property type="entry name" value="LRR"/>
    <property type="match status" value="1"/>
</dbReference>
<evidence type="ECO:0000256" key="9">
    <source>
        <dbReference type="ARBA" id="ARBA00022679"/>
    </source>
</evidence>
<evidence type="ECO:0000256" key="20">
    <source>
        <dbReference type="ARBA" id="ARBA00047899"/>
    </source>
</evidence>
<dbReference type="OrthoDB" id="676979at2759"/>
<evidence type="ECO:0000256" key="22">
    <source>
        <dbReference type="ARBA" id="ARBA00054320"/>
    </source>
</evidence>
<sequence length="1145" mass="125867">MRAGRLYKSSGRDALAYQMLDSCCPRPERPGSMELAFLSGWSTLIHARSVLFLLFLPWCLCILASPAPTGSPTNSTSSLMGSAGDRRALLAFKSMLSDPLEAMAAWNESTPLCRWPGVTCGPQPPGRVTELTLDGLQLVGTISPSLANISYLTKLHLPSNQLNGNIPAELGRLPRLQLLNLSFNSLDGVIPSTLEGCFDLRRLSLKTNKLRGKIPASLGNCSKLEVISLGENSLSDGIPPELGSLPNLFYLSVSHNNLRGVIPSSLGNLSVLQYLYLTNNSLQGNIPPELGRCSKLEILYLDINTLTGIIPPQLGNLSRLTYLFMNENQLEGSIPNVFGSLRNLVVIDMYKNRLSGNFPASVYNLSYLQTLHVGYNQLSGILPDDLGTTLPALIEIHLFGNRFEGALPPSLSNATRLEVIELSENRFRGLIPSNLGALRYLRRLLLDTNLLEVPESKDWTFMTSLTNCSKLTALELYANRLRGVLPTSIANLSRELDTLRLESNQISGSIPAEIDKLSNLTMLRLSTNLLTGTLPASIGNLQNLRSLELGDNKFAGGIPSSFGKLSQLTVLSLGGNELEGSIPVSLGYYKNLLSLNLSHNNLSGVVPREVLSLSSLSNYLDLSHNNLAGSLPSEVRNLRNLNKLDVSENRLAGKFPDGIGECQVLQYLHMEGNNFEGSIPEALSKLKGLEELDLSRNWLSGQIPQFLEALNLFHLNLSYNDFEGEVPQKGIFQNVSAVSLVGNSKLCGGNREFYLQACLVKDDTRRGKSYKLKIIVPVVSALLFVVLLSAFIIYYLRKKSNTSTPSELLRKHLTEVSYAKLHMSTDGFSSFNLIGMGSSGSVYKGKLGEEGEYVAVKVLNLKQLGASGSFMTECETLKSIRHRNLIKIKTTCSGVDFDGNEFKALVYEFMSNGSLEQWLHPEISDDCKLKNFSFVQRLDVSIDVASAMEYLHDYAYIPVIHSDLKPSNVLLDDSMTAHVGDFGLARFLSSESSHCATCSVGLQGTIGYVAPEFGMGGKVSTKIDVYSYGILLLEMFTGKRPTDPNFKDGLTLHTYVQNALAVQVMDIVDPKLLVEEEEKGLTCNRQRTEKMRQCLISVFKLGLLCSKESEKERAKMGDICKALILTRDYFLDGIPRDDKPQFKAE</sequence>
<evidence type="ECO:0000256" key="18">
    <source>
        <dbReference type="ARBA" id="ARBA00023170"/>
    </source>
</evidence>